<dbReference type="Pfam" id="PF08240">
    <property type="entry name" value="ADH_N"/>
    <property type="match status" value="1"/>
</dbReference>
<dbReference type="Proteomes" id="UP001320898">
    <property type="component" value="Unassembled WGS sequence"/>
</dbReference>
<evidence type="ECO:0000313" key="13">
    <source>
        <dbReference type="Proteomes" id="UP001320898"/>
    </source>
</evidence>
<dbReference type="SMART" id="SM00829">
    <property type="entry name" value="PKS_ER"/>
    <property type="match status" value="1"/>
</dbReference>
<evidence type="ECO:0000256" key="2">
    <source>
        <dbReference type="ARBA" id="ARBA00022516"/>
    </source>
</evidence>
<dbReference type="GO" id="GO:0006633">
    <property type="term" value="P:fatty acid biosynthetic process"/>
    <property type="evidence" value="ECO:0007669"/>
    <property type="project" value="UniProtKB-KW"/>
</dbReference>
<evidence type="ECO:0000256" key="4">
    <source>
        <dbReference type="ARBA" id="ARBA00022857"/>
    </source>
</evidence>
<dbReference type="RefSeq" id="WP_261615412.1">
    <property type="nucleotide sequence ID" value="NZ_JALIDZ010000003.1"/>
</dbReference>
<dbReference type="InterPro" id="IPR051034">
    <property type="entry name" value="Mito_Enoyl-ACP_Reductase"/>
</dbReference>
<evidence type="ECO:0000256" key="8">
    <source>
        <dbReference type="ARBA" id="ARBA00023160"/>
    </source>
</evidence>
<dbReference type="GO" id="GO:0141148">
    <property type="term" value="F:enoyl-[acyl-carrier-protein] reductase (NADPH) activity"/>
    <property type="evidence" value="ECO:0007669"/>
    <property type="project" value="UniProtKB-EC"/>
</dbReference>
<keyword evidence="13" id="KW-1185">Reference proteome</keyword>
<dbReference type="AlphaFoldDB" id="A0AAW5QWE7"/>
<dbReference type="InterPro" id="IPR011032">
    <property type="entry name" value="GroES-like_sf"/>
</dbReference>
<dbReference type="PANTHER" id="PTHR43981">
    <property type="entry name" value="ENOYL-[ACYL-CARRIER-PROTEIN] REDUCTASE, MITOCHONDRIAL"/>
    <property type="match status" value="1"/>
</dbReference>
<evidence type="ECO:0000259" key="11">
    <source>
        <dbReference type="SMART" id="SM00829"/>
    </source>
</evidence>
<gene>
    <name evidence="12" type="ORF">MUB46_08275</name>
</gene>
<keyword evidence="2" id="KW-0444">Lipid biosynthesis</keyword>
<keyword evidence="6" id="KW-0560">Oxidoreductase</keyword>
<keyword evidence="5" id="KW-0809">Transit peptide</keyword>
<comment type="caution">
    <text evidence="12">The sequence shown here is derived from an EMBL/GenBank/DDBJ whole genome shotgun (WGS) entry which is preliminary data.</text>
</comment>
<evidence type="ECO:0000256" key="10">
    <source>
        <dbReference type="ARBA" id="ARBA00048843"/>
    </source>
</evidence>
<name>A0AAW5QWE7_9HYPH</name>
<keyword evidence="7" id="KW-0443">Lipid metabolism</keyword>
<dbReference type="Gene3D" id="3.90.180.10">
    <property type="entry name" value="Medium-chain alcohol dehydrogenases, catalytic domain"/>
    <property type="match status" value="1"/>
</dbReference>
<evidence type="ECO:0000256" key="3">
    <source>
        <dbReference type="ARBA" id="ARBA00022832"/>
    </source>
</evidence>
<reference evidence="12 13" key="1">
    <citation type="submission" date="2022-04" db="EMBL/GenBank/DDBJ databases">
        <authorList>
            <person name="Ye Y.-Q."/>
            <person name="Du Z.-J."/>
        </authorList>
    </citation>
    <scope>NUCLEOTIDE SEQUENCE [LARGE SCALE GENOMIC DNA]</scope>
    <source>
        <strain evidence="12 13">A6E488</strain>
    </source>
</reference>
<proteinExistence type="inferred from homology"/>
<comment type="catalytic activity">
    <reaction evidence="10">
        <text>a 2,3-saturated acyl-[ACP] + NADP(+) = a (2E)-enoyl-[ACP] + NADPH + H(+)</text>
        <dbReference type="Rhea" id="RHEA:22564"/>
        <dbReference type="Rhea" id="RHEA-COMP:9925"/>
        <dbReference type="Rhea" id="RHEA-COMP:9926"/>
        <dbReference type="ChEBI" id="CHEBI:15378"/>
        <dbReference type="ChEBI" id="CHEBI:57783"/>
        <dbReference type="ChEBI" id="CHEBI:58349"/>
        <dbReference type="ChEBI" id="CHEBI:78784"/>
        <dbReference type="ChEBI" id="CHEBI:78785"/>
        <dbReference type="EC" id="1.3.1.104"/>
    </reaction>
</comment>
<dbReference type="EMBL" id="JALIDZ010000003">
    <property type="protein sequence ID" value="MCT8971844.1"/>
    <property type="molecule type" value="Genomic_DNA"/>
</dbReference>
<keyword evidence="4" id="KW-0521">NADP</keyword>
<dbReference type="InterPro" id="IPR036291">
    <property type="entry name" value="NAD(P)-bd_dom_sf"/>
</dbReference>
<dbReference type="SUPFAM" id="SSF50129">
    <property type="entry name" value="GroES-like"/>
    <property type="match status" value="1"/>
</dbReference>
<dbReference type="InterPro" id="IPR020843">
    <property type="entry name" value="ER"/>
</dbReference>
<evidence type="ECO:0000256" key="6">
    <source>
        <dbReference type="ARBA" id="ARBA00023002"/>
    </source>
</evidence>
<dbReference type="Pfam" id="PF00107">
    <property type="entry name" value="ADH_zinc_N"/>
    <property type="match status" value="1"/>
</dbReference>
<comment type="similarity">
    <text evidence="1">Belongs to the zinc-containing alcohol dehydrogenase family. Quinone oxidoreductase subfamily.</text>
</comment>
<dbReference type="InterPro" id="IPR013154">
    <property type="entry name" value="ADH-like_N"/>
</dbReference>
<dbReference type="SUPFAM" id="SSF51735">
    <property type="entry name" value="NAD(P)-binding Rossmann-fold domains"/>
    <property type="match status" value="1"/>
</dbReference>
<evidence type="ECO:0000256" key="1">
    <source>
        <dbReference type="ARBA" id="ARBA00010371"/>
    </source>
</evidence>
<keyword evidence="3" id="KW-0276">Fatty acid metabolism</keyword>
<dbReference type="PANTHER" id="PTHR43981:SF2">
    <property type="entry name" value="ENOYL-[ACYL-CARRIER-PROTEIN] REDUCTASE, MITOCHONDRIAL"/>
    <property type="match status" value="1"/>
</dbReference>
<protein>
    <recommendedName>
        <fullName evidence="9">enoyl-[acyl-carrier-protein] reductase</fullName>
        <ecNumber evidence="9">1.3.1.104</ecNumber>
    </recommendedName>
</protein>
<dbReference type="InterPro" id="IPR013149">
    <property type="entry name" value="ADH-like_C"/>
</dbReference>
<evidence type="ECO:0000256" key="9">
    <source>
        <dbReference type="ARBA" id="ARBA00038963"/>
    </source>
</evidence>
<evidence type="ECO:0000256" key="5">
    <source>
        <dbReference type="ARBA" id="ARBA00022946"/>
    </source>
</evidence>
<sequence>MKALIFDAIGSEADKFDVVALRDIPAVAPGRHEVVVKMLLAPVNWSDFLFIGGRYPEPRVPRLPGQIAGITGVGVVVEGGAATRIAPGTVVSFSHPGSWADFTSVPEAALIPVPTGLPLHIAAQIGNPLTAWDLLRMANLGPGGTIVLTAAYANVARCVAQLAARSGLHVIGTARRLSPEGRPAGYDAVLELSDEGLEAPGQADAVLDRVMTATGGRAPDVIVDCVGGPALGMLARALAPYGKIITYGTLTGRDLGLNNPLIMSKFLSLQAYGYRYFSTMPAADAHHHRQALAALTEQPFSLPPPADLHGLDDFRLAIDRHFDGARHGKQVFRIADHAEIEEAAAKLGLASAFG</sequence>
<keyword evidence="8" id="KW-0275">Fatty acid biosynthesis</keyword>
<evidence type="ECO:0000313" key="12">
    <source>
        <dbReference type="EMBL" id="MCT8971844.1"/>
    </source>
</evidence>
<accession>A0AAW5QWE7</accession>
<feature type="domain" description="Enoyl reductase (ER)" evidence="11">
    <location>
        <begin position="14"/>
        <end position="332"/>
    </location>
</feature>
<dbReference type="EC" id="1.3.1.104" evidence="9"/>
<evidence type="ECO:0000256" key="7">
    <source>
        <dbReference type="ARBA" id="ARBA00023098"/>
    </source>
</evidence>
<organism evidence="12 13">
    <name type="scientific">Microbaculum marinisediminis</name>
    <dbReference type="NCBI Taxonomy" id="2931392"/>
    <lineage>
        <taxon>Bacteria</taxon>
        <taxon>Pseudomonadati</taxon>
        <taxon>Pseudomonadota</taxon>
        <taxon>Alphaproteobacteria</taxon>
        <taxon>Hyphomicrobiales</taxon>
        <taxon>Tepidamorphaceae</taxon>
        <taxon>Microbaculum</taxon>
    </lineage>
</organism>
<dbReference type="Gene3D" id="3.40.50.720">
    <property type="entry name" value="NAD(P)-binding Rossmann-like Domain"/>
    <property type="match status" value="1"/>
</dbReference>